<gene>
    <name evidence="9" type="ORF">GCM10007875_10630</name>
</gene>
<dbReference type="Pfam" id="PF01618">
    <property type="entry name" value="MotA_ExbB"/>
    <property type="match status" value="1"/>
</dbReference>
<evidence type="ECO:0000256" key="4">
    <source>
        <dbReference type="ARBA" id="ARBA00022989"/>
    </source>
</evidence>
<evidence type="ECO:0000256" key="1">
    <source>
        <dbReference type="ARBA" id="ARBA00004651"/>
    </source>
</evidence>
<accession>A0ABQ5YQA6</accession>
<keyword evidence="3 7" id="KW-0812">Transmembrane</keyword>
<comment type="subcellular location">
    <subcellularLocation>
        <location evidence="1">Cell membrane</location>
        <topology evidence="1">Multi-pass membrane protein</topology>
    </subcellularLocation>
    <subcellularLocation>
        <location evidence="6">Membrane</location>
        <topology evidence="6">Multi-pass membrane protein</topology>
    </subcellularLocation>
</comment>
<evidence type="ECO:0000256" key="7">
    <source>
        <dbReference type="SAM" id="Phobius"/>
    </source>
</evidence>
<name>A0ABQ5YQA6_9BURK</name>
<dbReference type="Proteomes" id="UP001156664">
    <property type="component" value="Unassembled WGS sequence"/>
</dbReference>
<evidence type="ECO:0000256" key="3">
    <source>
        <dbReference type="ARBA" id="ARBA00022692"/>
    </source>
</evidence>
<proteinExistence type="inferred from homology"/>
<keyword evidence="5 7" id="KW-0472">Membrane</keyword>
<evidence type="ECO:0000256" key="5">
    <source>
        <dbReference type="ARBA" id="ARBA00023136"/>
    </source>
</evidence>
<feature type="transmembrane region" description="Helical" evidence="7">
    <location>
        <begin position="107"/>
        <end position="131"/>
    </location>
</feature>
<keyword evidence="6" id="KW-0813">Transport</keyword>
<comment type="caution">
    <text evidence="9">The sequence shown here is derived from an EMBL/GenBank/DDBJ whole genome shotgun (WGS) entry which is preliminary data.</text>
</comment>
<dbReference type="EMBL" id="BSOJ01000010">
    <property type="protein sequence ID" value="GLR25975.1"/>
    <property type="molecule type" value="Genomic_DNA"/>
</dbReference>
<feature type="transmembrane region" description="Helical" evidence="7">
    <location>
        <begin position="151"/>
        <end position="172"/>
    </location>
</feature>
<dbReference type="InterPro" id="IPR002898">
    <property type="entry name" value="MotA_ExbB_proton_chnl"/>
</dbReference>
<dbReference type="PANTHER" id="PTHR30625">
    <property type="entry name" value="PROTEIN TOLQ"/>
    <property type="match status" value="1"/>
</dbReference>
<evidence type="ECO:0000259" key="8">
    <source>
        <dbReference type="Pfam" id="PF01618"/>
    </source>
</evidence>
<keyword evidence="2" id="KW-1003">Cell membrane</keyword>
<comment type="similarity">
    <text evidence="6">Belongs to the exbB/tolQ family.</text>
</comment>
<keyword evidence="10" id="KW-1185">Reference proteome</keyword>
<dbReference type="InterPro" id="IPR050790">
    <property type="entry name" value="ExbB/TolQ_transport"/>
</dbReference>
<evidence type="ECO:0000313" key="10">
    <source>
        <dbReference type="Proteomes" id="UP001156664"/>
    </source>
</evidence>
<feature type="domain" description="MotA/TolQ/ExbB proton channel" evidence="8">
    <location>
        <begin position="83"/>
        <end position="183"/>
    </location>
</feature>
<feature type="transmembrane region" description="Helical" evidence="7">
    <location>
        <begin position="12"/>
        <end position="32"/>
    </location>
</feature>
<keyword evidence="6" id="KW-0653">Protein transport</keyword>
<sequence>MWAIITAAGWPIWPLIFASMAALAIVFERVWYLRSAQIAPKGLIQDVVKNLTPFKDPQNLARLHGHSLLGSVAADGLGAALSGQDPEQAMLEKAEEVQDKLEKHLDVLSMIASAAPMMGLLGTVIGMIEIFATQGQTAQNPEVLAAGISVALYNTAFGLIVAIPALVAYRLFKIRINALMNHMGLELKPLEAALRQQLKTASTRAGRG</sequence>
<keyword evidence="4 7" id="KW-1133">Transmembrane helix</keyword>
<dbReference type="RefSeq" id="WP_284280439.1">
    <property type="nucleotide sequence ID" value="NZ_BSOJ01000010.1"/>
</dbReference>
<organism evidence="9 10">
    <name type="scientific">Limnobacter litoralis</name>
    <dbReference type="NCBI Taxonomy" id="481366"/>
    <lineage>
        <taxon>Bacteria</taxon>
        <taxon>Pseudomonadati</taxon>
        <taxon>Pseudomonadota</taxon>
        <taxon>Betaproteobacteria</taxon>
        <taxon>Burkholderiales</taxon>
        <taxon>Burkholderiaceae</taxon>
        <taxon>Limnobacter</taxon>
    </lineage>
</organism>
<dbReference type="PANTHER" id="PTHR30625:SF11">
    <property type="entry name" value="MOTA_TOLQ_EXBB PROTON CHANNEL DOMAIN-CONTAINING PROTEIN"/>
    <property type="match status" value="1"/>
</dbReference>
<protein>
    <submittedName>
        <fullName evidence="9">Biopolymer transporter</fullName>
    </submittedName>
</protein>
<evidence type="ECO:0000313" key="9">
    <source>
        <dbReference type="EMBL" id="GLR25975.1"/>
    </source>
</evidence>
<evidence type="ECO:0000256" key="2">
    <source>
        <dbReference type="ARBA" id="ARBA00022475"/>
    </source>
</evidence>
<evidence type="ECO:0000256" key="6">
    <source>
        <dbReference type="RuleBase" id="RU004057"/>
    </source>
</evidence>
<reference evidence="10" key="1">
    <citation type="journal article" date="2019" name="Int. J. Syst. Evol. Microbiol.">
        <title>The Global Catalogue of Microorganisms (GCM) 10K type strain sequencing project: providing services to taxonomists for standard genome sequencing and annotation.</title>
        <authorList>
            <consortium name="The Broad Institute Genomics Platform"/>
            <consortium name="The Broad Institute Genome Sequencing Center for Infectious Disease"/>
            <person name="Wu L."/>
            <person name="Ma J."/>
        </authorList>
    </citation>
    <scope>NUCLEOTIDE SEQUENCE [LARGE SCALE GENOMIC DNA]</scope>
    <source>
        <strain evidence="10">NBRC 105857</strain>
    </source>
</reference>